<protein>
    <submittedName>
        <fullName evidence="7">ADAMTS-like protein 5-like</fullName>
    </submittedName>
</protein>
<comment type="caution">
    <text evidence="7">The sequence shown here is derived from an EMBL/GenBank/DDBJ whole genome shotgun (WGS) entry which is preliminary data.</text>
</comment>
<feature type="chain" id="PRO_5035166958" evidence="5">
    <location>
        <begin position="26"/>
        <end position="471"/>
    </location>
</feature>
<evidence type="ECO:0000313" key="8">
    <source>
        <dbReference type="Proteomes" id="UP000747542"/>
    </source>
</evidence>
<comment type="subcellular location">
    <subcellularLocation>
        <location evidence="1">Secreted</location>
    </subcellularLocation>
</comment>
<evidence type="ECO:0000256" key="2">
    <source>
        <dbReference type="ARBA" id="ARBA00022525"/>
    </source>
</evidence>
<dbReference type="SMART" id="SM00643">
    <property type="entry name" value="C345C"/>
    <property type="match status" value="1"/>
</dbReference>
<keyword evidence="2" id="KW-0964">Secreted</keyword>
<feature type="compositionally biased region" description="Basic residues" evidence="4">
    <location>
        <begin position="282"/>
        <end position="319"/>
    </location>
</feature>
<name>A0A8J5K730_HOMAM</name>
<feature type="compositionally biased region" description="Pro residues" evidence="4">
    <location>
        <begin position="191"/>
        <end position="201"/>
    </location>
</feature>
<evidence type="ECO:0000259" key="6">
    <source>
        <dbReference type="PROSITE" id="PS50189"/>
    </source>
</evidence>
<dbReference type="EMBL" id="JAHLQT010018664">
    <property type="protein sequence ID" value="KAG7168896.1"/>
    <property type="molecule type" value="Genomic_DNA"/>
</dbReference>
<feature type="region of interest" description="Disordered" evidence="4">
    <location>
        <begin position="183"/>
        <end position="332"/>
    </location>
</feature>
<keyword evidence="8" id="KW-1185">Reference proteome</keyword>
<evidence type="ECO:0000256" key="5">
    <source>
        <dbReference type="SAM" id="SignalP"/>
    </source>
</evidence>
<dbReference type="SUPFAM" id="SSF50242">
    <property type="entry name" value="TIMP-like"/>
    <property type="match status" value="1"/>
</dbReference>
<dbReference type="InterPro" id="IPR008993">
    <property type="entry name" value="TIMP-like_OB-fold"/>
</dbReference>
<evidence type="ECO:0000313" key="7">
    <source>
        <dbReference type="EMBL" id="KAG7168896.1"/>
    </source>
</evidence>
<dbReference type="InterPro" id="IPR018933">
    <property type="entry name" value="Netrin_module_non-TIMP"/>
</dbReference>
<feature type="compositionally biased region" description="Low complexity" evidence="4">
    <location>
        <begin position="202"/>
        <end position="236"/>
    </location>
</feature>
<gene>
    <name evidence="7" type="primary">ADAMTSL5-L</name>
    <name evidence="7" type="ORF">Hamer_G011570</name>
</gene>
<keyword evidence="5" id="KW-0732">Signal</keyword>
<dbReference type="Proteomes" id="UP000747542">
    <property type="component" value="Unassembled WGS sequence"/>
</dbReference>
<feature type="signal peptide" evidence="5">
    <location>
        <begin position="1"/>
        <end position="25"/>
    </location>
</feature>
<dbReference type="GO" id="GO:0005576">
    <property type="term" value="C:extracellular region"/>
    <property type="evidence" value="ECO:0007669"/>
    <property type="project" value="UniProtKB-SubCell"/>
</dbReference>
<evidence type="ECO:0000256" key="4">
    <source>
        <dbReference type="SAM" id="MobiDB-lite"/>
    </source>
</evidence>
<dbReference type="Gene3D" id="2.40.50.120">
    <property type="match status" value="1"/>
</dbReference>
<proteinExistence type="predicted"/>
<evidence type="ECO:0000256" key="3">
    <source>
        <dbReference type="ARBA" id="ARBA00023157"/>
    </source>
</evidence>
<dbReference type="AlphaFoldDB" id="A0A8J5K730"/>
<evidence type="ECO:0000256" key="1">
    <source>
        <dbReference type="ARBA" id="ARBA00004613"/>
    </source>
</evidence>
<dbReference type="InterPro" id="IPR001134">
    <property type="entry name" value="Netrin_domain"/>
</dbReference>
<reference evidence="7" key="1">
    <citation type="journal article" date="2021" name="Sci. Adv.">
        <title>The American lobster genome reveals insights on longevity, neural, and immune adaptations.</title>
        <authorList>
            <person name="Polinski J.M."/>
            <person name="Zimin A.V."/>
            <person name="Clark K.F."/>
            <person name="Kohn A.B."/>
            <person name="Sadowski N."/>
            <person name="Timp W."/>
            <person name="Ptitsyn A."/>
            <person name="Khanna P."/>
            <person name="Romanova D.Y."/>
            <person name="Williams P."/>
            <person name="Greenwood S.J."/>
            <person name="Moroz L.L."/>
            <person name="Walt D.R."/>
            <person name="Bodnar A.G."/>
        </authorList>
    </citation>
    <scope>NUCLEOTIDE SEQUENCE</scope>
    <source>
        <strain evidence="7">GMGI-L3</strain>
    </source>
</reference>
<keyword evidence="3" id="KW-1015">Disulfide bond</keyword>
<organism evidence="7 8">
    <name type="scientific">Homarus americanus</name>
    <name type="common">American lobster</name>
    <dbReference type="NCBI Taxonomy" id="6706"/>
    <lineage>
        <taxon>Eukaryota</taxon>
        <taxon>Metazoa</taxon>
        <taxon>Ecdysozoa</taxon>
        <taxon>Arthropoda</taxon>
        <taxon>Crustacea</taxon>
        <taxon>Multicrustacea</taxon>
        <taxon>Malacostraca</taxon>
        <taxon>Eumalacostraca</taxon>
        <taxon>Eucarida</taxon>
        <taxon>Decapoda</taxon>
        <taxon>Pleocyemata</taxon>
        <taxon>Astacidea</taxon>
        <taxon>Nephropoidea</taxon>
        <taxon>Nephropidae</taxon>
        <taxon>Homarus</taxon>
    </lineage>
</organism>
<dbReference type="Pfam" id="PF01759">
    <property type="entry name" value="NTR"/>
    <property type="match status" value="1"/>
</dbReference>
<feature type="domain" description="NTR" evidence="6">
    <location>
        <begin position="328"/>
        <end position="448"/>
    </location>
</feature>
<accession>A0A8J5K730</accession>
<dbReference type="PROSITE" id="PS50189">
    <property type="entry name" value="NTR"/>
    <property type="match status" value="1"/>
</dbReference>
<sequence length="471" mass="52317">MGDCCQMGVATLLTCLVLQATVGVAQQGPQSYYWSRNRGDSSHFSQRSSHIGPLPHVNDVMTEWSRWSPWDRCSRVMPGSGVRTSHDRCAGGDSVEYGVCGVAQCPPAQVSGLSFRAAQCRHYNNKRVFGRLVNNWVPYTQGIQTLPTTTHHDPPQPVTTHHNNLCCPPGSFGYYEVTNIPRGSTNVSPDTSPPIVVPLPPADTSTTTTPATTTSSSTSTTTTATTITSATAPRPAILTGVNVTRFHKPPLTRTRPPQRSENEIHTPKKPKKPKSKGDGKGQRGRKRKKGQRGKKGKERKGKTEKKQRGRKGKKGGGGKKKLDVPPTCGPCEKPRRQTKHMFCTSDFVSRVEVVGSEAVGGERRLEVVVHQSYKNTVPLLHKEFLWITNPCQCPLLRHGRSYLVMGVTEPTGGREVRLVLTRSSYVRRYKPRNLARILRIRHNEMRFCRPWRRDLRFVQTTSLNSTIPATT</sequence>